<name>A0AAN7RJY6_MYCAM</name>
<keyword evidence="2" id="KW-1185">Reference proteome</keyword>
<accession>A0AAN7RJY6</accession>
<dbReference type="SUPFAM" id="SSF56672">
    <property type="entry name" value="DNA/RNA polymerases"/>
    <property type="match status" value="1"/>
</dbReference>
<protein>
    <submittedName>
        <fullName evidence="1">Uncharacterized protein</fullName>
    </submittedName>
</protein>
<dbReference type="EMBL" id="JAUNZN010000032">
    <property type="protein sequence ID" value="KAK4807062.1"/>
    <property type="molecule type" value="Genomic_DNA"/>
</dbReference>
<evidence type="ECO:0000313" key="2">
    <source>
        <dbReference type="Proteomes" id="UP001333110"/>
    </source>
</evidence>
<dbReference type="AlphaFoldDB" id="A0AAN7RJY6"/>
<evidence type="ECO:0000313" key="1">
    <source>
        <dbReference type="EMBL" id="KAK4807062.1"/>
    </source>
</evidence>
<dbReference type="InterPro" id="IPR043502">
    <property type="entry name" value="DNA/RNA_pol_sf"/>
</dbReference>
<dbReference type="Gene3D" id="3.10.10.10">
    <property type="entry name" value="HIV Type 1 Reverse Transcriptase, subunit A, domain 1"/>
    <property type="match status" value="1"/>
</dbReference>
<reference evidence="1 2" key="1">
    <citation type="journal article" date="2023" name="J. Hered.">
        <title>Chromosome-level genome of the wood stork (Mycteria americana) provides insight into avian chromosome evolution.</title>
        <authorList>
            <person name="Flamio R. Jr."/>
            <person name="Ramstad K.M."/>
        </authorList>
    </citation>
    <scope>NUCLEOTIDE SEQUENCE [LARGE SCALE GENOMIC DNA]</scope>
    <source>
        <strain evidence="1">JAX WOST 10</strain>
    </source>
</reference>
<comment type="caution">
    <text evidence="1">The sequence shown here is derived from an EMBL/GenBank/DDBJ whole genome shotgun (WGS) entry which is preliminary data.</text>
</comment>
<proteinExistence type="predicted"/>
<gene>
    <name evidence="1" type="ORF">QYF61_018403</name>
</gene>
<dbReference type="Proteomes" id="UP001333110">
    <property type="component" value="Unassembled WGS sequence"/>
</dbReference>
<organism evidence="1 2">
    <name type="scientific">Mycteria americana</name>
    <name type="common">Wood stork</name>
    <dbReference type="NCBI Taxonomy" id="33587"/>
    <lineage>
        <taxon>Eukaryota</taxon>
        <taxon>Metazoa</taxon>
        <taxon>Chordata</taxon>
        <taxon>Craniata</taxon>
        <taxon>Vertebrata</taxon>
        <taxon>Euteleostomi</taxon>
        <taxon>Archelosauria</taxon>
        <taxon>Archosauria</taxon>
        <taxon>Dinosauria</taxon>
        <taxon>Saurischia</taxon>
        <taxon>Theropoda</taxon>
        <taxon>Coelurosauria</taxon>
        <taxon>Aves</taxon>
        <taxon>Neognathae</taxon>
        <taxon>Neoaves</taxon>
        <taxon>Aequornithes</taxon>
        <taxon>Ciconiiformes</taxon>
        <taxon>Ciconiidae</taxon>
        <taxon>Mycteria</taxon>
    </lineage>
</organism>
<sequence length="106" mass="11549">MQIAPQVTTMFETLTLSFSHTQPHGGSLCCGLAAITPTKDSLVPVYELICRLESQGVISKTHSPFNSPIWPEQKPDGGWRLTVDCRGLNEVTPLLSAAVPDMLELQ</sequence>